<reference evidence="1 2" key="1">
    <citation type="submission" date="2017-06" db="EMBL/GenBank/DDBJ databases">
        <authorList>
            <person name="Kim H.J."/>
            <person name="Triplett B.A."/>
        </authorList>
    </citation>
    <scope>NUCLEOTIDE SEQUENCE [LARGE SCALE GENOMIC DNA]</scope>
    <source>
        <strain evidence="1 2">DSM 29052</strain>
    </source>
</reference>
<evidence type="ECO:0000313" key="1">
    <source>
        <dbReference type="EMBL" id="SNR74888.1"/>
    </source>
</evidence>
<accession>A0A238YVR3</accession>
<dbReference type="AlphaFoldDB" id="A0A238YVR3"/>
<dbReference type="RefSeq" id="WP_089272961.1">
    <property type="nucleotide sequence ID" value="NZ_FZNN01000020.1"/>
</dbReference>
<dbReference type="Proteomes" id="UP000198417">
    <property type="component" value="Unassembled WGS sequence"/>
</dbReference>
<name>A0A238YVR3_9RHOB</name>
<organism evidence="1 2">
    <name type="scientific">Puniceibacterium sediminis</name>
    <dbReference type="NCBI Taxonomy" id="1608407"/>
    <lineage>
        <taxon>Bacteria</taxon>
        <taxon>Pseudomonadati</taxon>
        <taxon>Pseudomonadota</taxon>
        <taxon>Alphaproteobacteria</taxon>
        <taxon>Rhodobacterales</taxon>
        <taxon>Paracoccaceae</taxon>
        <taxon>Puniceibacterium</taxon>
    </lineage>
</organism>
<evidence type="ECO:0000313" key="2">
    <source>
        <dbReference type="Proteomes" id="UP000198417"/>
    </source>
</evidence>
<proteinExistence type="predicted"/>
<sequence>MVKPMKQNPLNRGQILHFKSRAAVDEGLNFARSAIFQSQPMPMNGTELDEDEPPVGLKARAKALYRKLPFVGRTLKSLDDIVAREYLDVLVVGERSGGGRSFEVVYPSVLLLGGAGSVIDPGLADKIEMKIQRTLEASADGLFDPEEAISVRCYAFRDRNKDDIDIFIGPSVFAPRQGQRSIGKLSFISDSGEEEEPQLPGSQTAGIYKNQRRLGFGLGETPFPSALRSPDFNHYAGYVTLFDQGAANGWDTAVDAPFALRRQPYQRGQLPDFRSTESKDPWVDQAWEMQHFGASRASSPTRVALTLDTRRSRLFYDPPRKDCLRVTGVHLDPEAFARRPLRVWWNFTAAQRARFSEMQWTWLSVIWDFEKERCYAYDFNEPILLGAGVSGLKVEPELDGKGVVLSLAVDDRDTARGLGYILPPTRDDALVFTEEHATSEGGFCLDWLDSLATVEFPHRRIGLARALHEEGVASDLVRADLSQGRVGPLVVETVA</sequence>
<dbReference type="EMBL" id="FZNN01000020">
    <property type="protein sequence ID" value="SNR74888.1"/>
    <property type="molecule type" value="Genomic_DNA"/>
</dbReference>
<gene>
    <name evidence="1" type="ORF">SAMN06265370_12038</name>
</gene>
<keyword evidence="2" id="KW-1185">Reference proteome</keyword>
<protein>
    <submittedName>
        <fullName evidence="1">Uncharacterized protein</fullName>
    </submittedName>
</protein>